<evidence type="ECO:0008006" key="3">
    <source>
        <dbReference type="Google" id="ProtNLM"/>
    </source>
</evidence>
<accession>A0A0C3DKJ8</accession>
<organism evidence="1 2">
    <name type="scientific">Vibrio mytili</name>
    <dbReference type="NCBI Taxonomy" id="50718"/>
    <lineage>
        <taxon>Bacteria</taxon>
        <taxon>Pseudomonadati</taxon>
        <taxon>Pseudomonadota</taxon>
        <taxon>Gammaproteobacteria</taxon>
        <taxon>Vibrionales</taxon>
        <taxon>Vibrionaceae</taxon>
        <taxon>Vibrio</taxon>
    </lineage>
</organism>
<dbReference type="AlphaFoldDB" id="A0A0C3DKJ8"/>
<dbReference type="InterPro" id="IPR014917">
    <property type="entry name" value="DUF1800"/>
</dbReference>
<evidence type="ECO:0000313" key="2">
    <source>
        <dbReference type="Proteomes" id="UP000031977"/>
    </source>
</evidence>
<dbReference type="EMBL" id="JXOK01000009">
    <property type="protein sequence ID" value="KIN11984.1"/>
    <property type="molecule type" value="Genomic_DNA"/>
</dbReference>
<dbReference type="RefSeq" id="WP_041154475.1">
    <property type="nucleotide sequence ID" value="NZ_CBCRVP010000021.1"/>
</dbReference>
<sequence>MRHEIQSRVFYRILGVFVILLWHIKPSFADDDVARLLYQTTFGPTPTLINQVEKVGKTKWINQQILLTPTYHQPLYNTPFSKGDQANRENAWYQIAMTADDQLRQRMAYALSQIVVVSQYGGSLSGKAAGLANYYDMLVKNAFGNYKDLLYDVTTHPVMGNYLSMMGSAKADSDTGALPDENFAREVMQLFTLGLYQLNIDGSKILDDATGKPMPTYTQNDVQELARALTGWVKSDNDFVTPMTAVAELHDSGEKTILGSTIPAGLTAQEELSRVIDIFMSHPNMAPFISKRLIQRFVTSNPSPGYISRVAKVFNNNGKGKKGDLSAVIKAVLLDAEARGRTDTKPIKVKEPILVLTNFHRAAGFSLNGTRFDAAVTAFNTANQGPLRSPSVFNFYSPNYQPSNAFMDENMVSPEYQILNWAVYTELVNYMLNSTRRGGDDTYSLDFNEFYAQLDNHQALVNLVDQHFFAGTASETLKQTMLDVLDDYKTNYVPTTKLSLVIFAAISDDEFYIQD</sequence>
<protein>
    <recommendedName>
        <fullName evidence="3">DUF1800 domain-containing protein</fullName>
    </recommendedName>
</protein>
<evidence type="ECO:0000313" key="1">
    <source>
        <dbReference type="EMBL" id="KIN11984.1"/>
    </source>
</evidence>
<dbReference type="PANTHER" id="PTHR43737:SF1">
    <property type="entry name" value="DUF1501 DOMAIN-CONTAINING PROTEIN"/>
    <property type="match status" value="1"/>
</dbReference>
<gene>
    <name evidence="1" type="ORF">SU60_04265</name>
</gene>
<name>A0A0C3DKJ8_9VIBR</name>
<keyword evidence="2" id="KW-1185">Reference proteome</keyword>
<dbReference type="PANTHER" id="PTHR43737">
    <property type="entry name" value="BLL7424 PROTEIN"/>
    <property type="match status" value="1"/>
</dbReference>
<dbReference type="Pfam" id="PF08811">
    <property type="entry name" value="DUF1800"/>
    <property type="match status" value="1"/>
</dbReference>
<dbReference type="Proteomes" id="UP000031977">
    <property type="component" value="Unassembled WGS sequence"/>
</dbReference>
<proteinExistence type="predicted"/>
<reference evidence="1 2" key="1">
    <citation type="submission" date="2015-01" db="EMBL/GenBank/DDBJ databases">
        <title>Draft genome of Vibrio mytili type strain CAIM 528.</title>
        <authorList>
            <person name="Gonzalez-Castillo A."/>
            <person name="Gomez-Gil B."/>
            <person name="Enciso-Ibarra J."/>
        </authorList>
    </citation>
    <scope>NUCLEOTIDE SEQUENCE [LARGE SCALE GENOMIC DNA]</scope>
    <source>
        <strain evidence="1 2">CAIM 528</strain>
    </source>
</reference>
<dbReference type="OrthoDB" id="9772295at2"/>
<comment type="caution">
    <text evidence="1">The sequence shown here is derived from an EMBL/GenBank/DDBJ whole genome shotgun (WGS) entry which is preliminary data.</text>
</comment>